<keyword evidence="5 16" id="KW-0808">Transferase</keyword>
<comment type="caution">
    <text evidence="19">The sequence shown here is derived from an EMBL/GenBank/DDBJ whole genome shotgun (WGS) entry which is preliminary data.</text>
</comment>
<evidence type="ECO:0000256" key="15">
    <source>
        <dbReference type="ARBA" id="ARBA00061122"/>
    </source>
</evidence>
<dbReference type="GO" id="GO:0033786">
    <property type="term" value="F:heptose-1-phosphate adenylyltransferase activity"/>
    <property type="evidence" value="ECO:0007669"/>
    <property type="project" value="UniProtKB-UniRule"/>
</dbReference>
<dbReference type="Pfam" id="PF01467">
    <property type="entry name" value="CTP_transf_like"/>
    <property type="match status" value="1"/>
</dbReference>
<reference evidence="20" key="3">
    <citation type="submission" date="2021-06" db="EMBL/GenBank/DDBJ databases">
        <title>Genomic Description and Analysis of Intracellular Bacteria, Candidatus Berkiella cookevillensis and Candidatus Berkiella aquae.</title>
        <authorList>
            <person name="Kidane D.T."/>
            <person name="Mehari Y.T."/>
            <person name="Rice F.C."/>
            <person name="Arivett B.A."/>
            <person name="Farone A.L."/>
            <person name="Berk S.G."/>
            <person name="Farone M.B."/>
        </authorList>
    </citation>
    <scope>NUCLEOTIDE SEQUENCE</scope>
    <source>
        <strain evidence="20">HT99</strain>
    </source>
</reference>
<dbReference type="PANTHER" id="PTHR46969:SF1">
    <property type="entry name" value="BIFUNCTIONAL PROTEIN HLDE"/>
    <property type="match status" value="1"/>
</dbReference>
<comment type="subunit">
    <text evidence="4 16">Homodimer.</text>
</comment>
<evidence type="ECO:0000256" key="11">
    <source>
        <dbReference type="ARBA" id="ARBA00023277"/>
    </source>
</evidence>
<dbReference type="GO" id="GO:0009244">
    <property type="term" value="P:lipopolysaccharide core region biosynthetic process"/>
    <property type="evidence" value="ECO:0007669"/>
    <property type="project" value="UniProtKB-UniPathway"/>
</dbReference>
<sequence>MLNCPDFSSCNVVVIGDAMLDRYWHGDTSRISPEAPVPVVRIDRHEERVGGAANVAVNVTALGGKTTLISVIGEDDPGRQLFRMLQSKNVQCDFIRSPTLNTTLKLRVLGRHQQLIRLDFEDKVLWPAEKIIERFAPLAAKTDVLILSDYAKGVLAYPQAIIEYARKNGVKVIVDPKNADLSIYRGANILTPNMSEFEMAVGACHNEADIVRKGLELVNHLALDALLVTRGSQGMTLLEKNGNIKHIPTKAREVFDITGAGDTVIAVLASAIAAKCSFVDAAELANIAAGISVGRLGTATITSDEIKHELDIAKGYASSVNILSQQSLLAEVDKLKLKRKKIVMTNGCFDILHAGHITYLQQARALGDCLIMAVNDDASIKRLKGPTRPVNPLAERMQVLAALGCVDFVVPFSEDTPAALIEAVTPHILVKGGDYEVHQIAGASHVLAHGGQVKILPFVPGCSTTGMLERINQTAVELEVS</sequence>
<evidence type="ECO:0000256" key="16">
    <source>
        <dbReference type="HAMAP-Rule" id="MF_01603"/>
    </source>
</evidence>
<dbReference type="NCBIfam" id="TIGR02198">
    <property type="entry name" value="rfaE_dom_I"/>
    <property type="match status" value="1"/>
</dbReference>
<evidence type="ECO:0000313" key="21">
    <source>
        <dbReference type="Proteomes" id="UP000051497"/>
    </source>
</evidence>
<evidence type="ECO:0000259" key="17">
    <source>
        <dbReference type="Pfam" id="PF00294"/>
    </source>
</evidence>
<gene>
    <name evidence="16 19" type="primary">hldE</name>
    <name evidence="20" type="ORF">HT99x_001715</name>
    <name evidence="19" type="ORF">HT99x_03173</name>
</gene>
<dbReference type="OrthoDB" id="9802794at2"/>
<evidence type="ECO:0000256" key="12">
    <source>
        <dbReference type="ARBA" id="ARBA00047428"/>
    </source>
</evidence>
<feature type="domain" description="Cytidyltransferase-like" evidence="18">
    <location>
        <begin position="344"/>
        <end position="437"/>
    </location>
</feature>
<dbReference type="Gene3D" id="3.40.1190.20">
    <property type="match status" value="1"/>
</dbReference>
<evidence type="ECO:0000256" key="5">
    <source>
        <dbReference type="ARBA" id="ARBA00022679"/>
    </source>
</evidence>
<dbReference type="GO" id="GO:0005524">
    <property type="term" value="F:ATP binding"/>
    <property type="evidence" value="ECO:0007669"/>
    <property type="project" value="UniProtKB-UniRule"/>
</dbReference>
<comment type="similarity">
    <text evidence="14 16">In the N-terminal section; belongs to the carbohydrate kinase PfkB family.</text>
</comment>
<evidence type="ECO:0000256" key="6">
    <source>
        <dbReference type="ARBA" id="ARBA00022695"/>
    </source>
</evidence>
<accession>A0A0Q9Y9Z0</accession>
<feature type="region of interest" description="Cytidylyltransferase" evidence="16">
    <location>
        <begin position="344"/>
        <end position="481"/>
    </location>
</feature>
<evidence type="ECO:0000256" key="14">
    <source>
        <dbReference type="ARBA" id="ARBA00060955"/>
    </source>
</evidence>
<feature type="active site" evidence="16">
    <location>
        <position position="262"/>
    </location>
</feature>
<evidence type="ECO:0000256" key="3">
    <source>
        <dbReference type="ARBA" id="ARBA00004713"/>
    </source>
</evidence>
<feature type="domain" description="Carbohydrate kinase PfkB" evidence="17">
    <location>
        <begin position="11"/>
        <end position="300"/>
    </location>
</feature>
<proteinExistence type="inferred from homology"/>
<dbReference type="EMBL" id="LKAJ02000001">
    <property type="protein sequence ID" value="MCS5710138.1"/>
    <property type="molecule type" value="Genomic_DNA"/>
</dbReference>
<dbReference type="GO" id="GO:0016773">
    <property type="term" value="F:phosphotransferase activity, alcohol group as acceptor"/>
    <property type="evidence" value="ECO:0007669"/>
    <property type="project" value="InterPro"/>
</dbReference>
<dbReference type="CDD" id="cd01172">
    <property type="entry name" value="RfaE_like"/>
    <property type="match status" value="1"/>
</dbReference>
<dbReference type="NCBIfam" id="NF008454">
    <property type="entry name" value="PRK11316.1"/>
    <property type="match status" value="1"/>
</dbReference>
<feature type="binding site" evidence="16">
    <location>
        <begin position="193"/>
        <end position="196"/>
    </location>
    <ligand>
        <name>ATP</name>
        <dbReference type="ChEBI" id="CHEBI:30616"/>
    </ligand>
</feature>
<dbReference type="STRING" id="295108.HT99x_03173"/>
<dbReference type="GO" id="GO:0097171">
    <property type="term" value="P:ADP-L-glycero-beta-D-manno-heptose biosynthetic process"/>
    <property type="evidence" value="ECO:0007669"/>
    <property type="project" value="UniProtKB-UniPathway"/>
</dbReference>
<keyword evidence="9 16" id="KW-0067">ATP-binding</keyword>
<dbReference type="InterPro" id="IPR029056">
    <property type="entry name" value="Ribokinase-like"/>
</dbReference>
<keyword evidence="7 16" id="KW-0547">Nucleotide-binding</keyword>
<reference evidence="20" key="2">
    <citation type="journal article" date="2016" name="Genome Announc.">
        <title>Draft Genome Sequences of Two Novel Amoeba-Resistant Intranuclear Bacteria, 'Candidatus Berkiella cookevillensis' and 'Candidatus Berkiella aquae'.</title>
        <authorList>
            <person name="Mehari Y.T."/>
            <person name="Arivett B.A."/>
            <person name="Farone A.L."/>
            <person name="Gunderson J.H."/>
            <person name="Farone M.B."/>
        </authorList>
    </citation>
    <scope>NUCLEOTIDE SEQUENCE</scope>
    <source>
        <strain evidence="20">HT99</strain>
    </source>
</reference>
<keyword evidence="6 16" id="KW-0548">Nucleotidyltransferase</keyword>
<protein>
    <recommendedName>
        <fullName evidence="16">Bifunctional protein HldE</fullName>
    </recommendedName>
    <domain>
        <recommendedName>
            <fullName evidence="16">D-beta-D-heptose 7-phosphate kinase</fullName>
            <ecNumber evidence="16">2.7.1.167</ecNumber>
        </recommendedName>
        <alternativeName>
            <fullName evidence="16">D-beta-D-heptose 7-phosphotransferase</fullName>
        </alternativeName>
        <alternativeName>
            <fullName evidence="16">D-glycero-beta-D-manno-heptose-7-phosphate kinase</fullName>
        </alternativeName>
    </domain>
    <domain>
        <recommendedName>
            <fullName evidence="16">D-beta-D-heptose 1-phosphate adenylyltransferase</fullName>
            <ecNumber evidence="16">2.7.7.70</ecNumber>
        </recommendedName>
        <alternativeName>
            <fullName evidence="16">D-glycero-beta-D-manno-heptose 1-phosphate adenylyltransferase</fullName>
        </alternativeName>
    </domain>
</protein>
<dbReference type="Proteomes" id="UP000051497">
    <property type="component" value="Unassembled WGS sequence"/>
</dbReference>
<reference evidence="19" key="1">
    <citation type="submission" date="2015-09" db="EMBL/GenBank/DDBJ databases">
        <title>Draft Genome Sequences of Two Novel Amoeba-resistant Intranuclear Bacteria, Candidatus Berkiella cookevillensis and Candidatus Berkiella aquae.</title>
        <authorList>
            <person name="Mehari Y.T."/>
            <person name="Arivett B.A."/>
            <person name="Farone A.L."/>
            <person name="Gunderson J.H."/>
            <person name="Farone M.B."/>
        </authorList>
    </citation>
    <scope>NUCLEOTIDE SEQUENCE [LARGE SCALE GENOMIC DNA]</scope>
    <source>
        <strain evidence="19">HT99</strain>
    </source>
</reference>
<dbReference type="AlphaFoldDB" id="A0A0Q9Y9Z0"/>
<comment type="pathway">
    <text evidence="16">Nucleotide-sugar biosynthesis; ADP-L-glycero-beta-D-manno-heptose biosynthesis; ADP-L-glycero-beta-D-manno-heptose from D-glycero-beta-D-manno-heptose 7-phosphate: step 1/4.</text>
</comment>
<organism evidence="19">
    <name type="scientific">Candidatus Berkiella aquae</name>
    <dbReference type="NCBI Taxonomy" id="295108"/>
    <lineage>
        <taxon>Bacteria</taxon>
        <taxon>Pseudomonadati</taxon>
        <taxon>Pseudomonadota</taxon>
        <taxon>Gammaproteobacteria</taxon>
        <taxon>Candidatus Berkiellales</taxon>
        <taxon>Candidatus Berkiellaceae</taxon>
        <taxon>Candidatus Berkiella</taxon>
    </lineage>
</organism>
<dbReference type="FunFam" id="3.40.1190.20:FF:000002">
    <property type="entry name" value="Bifunctional protein HldE"/>
    <property type="match status" value="1"/>
</dbReference>
<name>A0A0Q9Y9Z0_9GAMM</name>
<dbReference type="NCBIfam" id="TIGR02199">
    <property type="entry name" value="rfaE_dom_II"/>
    <property type="match status" value="1"/>
</dbReference>
<dbReference type="InterPro" id="IPR014729">
    <property type="entry name" value="Rossmann-like_a/b/a_fold"/>
</dbReference>
<dbReference type="InterPro" id="IPR011913">
    <property type="entry name" value="RfaE_dom_I"/>
</dbReference>
<evidence type="ECO:0000256" key="4">
    <source>
        <dbReference type="ARBA" id="ARBA00011738"/>
    </source>
</evidence>
<dbReference type="PANTHER" id="PTHR46969">
    <property type="entry name" value="BIFUNCTIONAL PROTEIN HLDE"/>
    <property type="match status" value="1"/>
</dbReference>
<comment type="pathway">
    <text evidence="3">Bacterial outer membrane biogenesis; LPS core biosynthesis.</text>
</comment>
<evidence type="ECO:0000256" key="7">
    <source>
        <dbReference type="ARBA" id="ARBA00022741"/>
    </source>
</evidence>
<dbReference type="EC" id="2.7.7.70" evidence="16"/>
<dbReference type="PATRIC" id="fig|1590043.3.peg.3229"/>
<dbReference type="SUPFAM" id="SSF53613">
    <property type="entry name" value="Ribokinase-like"/>
    <property type="match status" value="1"/>
</dbReference>
<dbReference type="UniPathway" id="UPA00958"/>
<dbReference type="Gene3D" id="3.40.50.620">
    <property type="entry name" value="HUPs"/>
    <property type="match status" value="1"/>
</dbReference>
<comment type="similarity">
    <text evidence="15 16">In the C-terminal section; belongs to the cytidylyltransferase family.</text>
</comment>
<keyword evidence="11 16" id="KW-0119">Carbohydrate metabolism</keyword>
<dbReference type="InterPro" id="IPR011611">
    <property type="entry name" value="PfkB_dom"/>
</dbReference>
<dbReference type="PROSITE" id="PS00583">
    <property type="entry name" value="PFKB_KINASES_1"/>
    <property type="match status" value="1"/>
</dbReference>
<dbReference type="InterPro" id="IPR023030">
    <property type="entry name" value="Bifunc_HldE"/>
</dbReference>
<evidence type="ECO:0000259" key="18">
    <source>
        <dbReference type="Pfam" id="PF01467"/>
    </source>
</evidence>
<dbReference type="GO" id="GO:0033785">
    <property type="term" value="F:heptose 7-phosphate kinase activity"/>
    <property type="evidence" value="ECO:0007669"/>
    <property type="project" value="UniProtKB-UniRule"/>
</dbReference>
<feature type="region of interest" description="Ribokinase" evidence="16">
    <location>
        <begin position="1"/>
        <end position="316"/>
    </location>
</feature>
<dbReference type="HAMAP" id="MF_01603">
    <property type="entry name" value="HldE"/>
    <property type="match status" value="1"/>
</dbReference>
<evidence type="ECO:0000256" key="8">
    <source>
        <dbReference type="ARBA" id="ARBA00022777"/>
    </source>
</evidence>
<comment type="catalytic activity">
    <reaction evidence="12 16">
        <text>D-glycero-beta-D-manno-heptose 1-phosphate + ATP + H(+) = ADP-D-glycero-beta-D-manno-heptose + diphosphate</text>
        <dbReference type="Rhea" id="RHEA:27465"/>
        <dbReference type="ChEBI" id="CHEBI:15378"/>
        <dbReference type="ChEBI" id="CHEBI:30616"/>
        <dbReference type="ChEBI" id="CHEBI:33019"/>
        <dbReference type="ChEBI" id="CHEBI:59967"/>
        <dbReference type="ChEBI" id="CHEBI:61593"/>
        <dbReference type="EC" id="2.7.7.70"/>
    </reaction>
</comment>
<dbReference type="RefSeq" id="WP_075067755.1">
    <property type="nucleotide sequence ID" value="NZ_LKAJ02000001.1"/>
</dbReference>
<comment type="function">
    <text evidence="2 16">Catalyzes the ADP transfer from ATP to D-glycero-beta-D-manno-heptose 1-phosphate, yielding ADP-D-glycero-beta-D-manno-heptose.</text>
</comment>
<dbReference type="NCBIfam" id="TIGR00125">
    <property type="entry name" value="cyt_tran_rel"/>
    <property type="match status" value="1"/>
</dbReference>
<evidence type="ECO:0000256" key="9">
    <source>
        <dbReference type="ARBA" id="ARBA00022840"/>
    </source>
</evidence>
<comment type="function">
    <text evidence="1 16">Catalyzes the phosphorylation of D-glycero-D-manno-heptose 7-phosphate at the C-1 position to selectively form D-glycero-beta-D-manno-heptose-1,7-bisphosphate.</text>
</comment>
<evidence type="ECO:0000256" key="1">
    <source>
        <dbReference type="ARBA" id="ARBA00002319"/>
    </source>
</evidence>
<dbReference type="InterPro" id="IPR011914">
    <property type="entry name" value="RfaE_dom_II"/>
</dbReference>
<evidence type="ECO:0000256" key="10">
    <source>
        <dbReference type="ARBA" id="ARBA00023268"/>
    </source>
</evidence>
<keyword evidence="10 16" id="KW-0511">Multifunctional enzyme</keyword>
<evidence type="ECO:0000313" key="19">
    <source>
        <dbReference type="EMBL" id="KRG17563.1"/>
    </source>
</evidence>
<dbReference type="EMBL" id="LKAJ01000027">
    <property type="protein sequence ID" value="KRG17563.1"/>
    <property type="molecule type" value="Genomic_DNA"/>
</dbReference>
<dbReference type="EC" id="2.7.1.167" evidence="16"/>
<dbReference type="InterPro" id="IPR004821">
    <property type="entry name" value="Cyt_trans-like"/>
</dbReference>
<dbReference type="InterPro" id="IPR002173">
    <property type="entry name" value="Carboh/pur_kinase_PfkB_CS"/>
</dbReference>
<comment type="catalytic activity">
    <reaction evidence="13 16">
        <text>D-glycero-beta-D-manno-heptose 7-phosphate + ATP = D-glycero-beta-D-manno-heptose 1,7-bisphosphate + ADP + H(+)</text>
        <dbReference type="Rhea" id="RHEA:27473"/>
        <dbReference type="ChEBI" id="CHEBI:15378"/>
        <dbReference type="ChEBI" id="CHEBI:30616"/>
        <dbReference type="ChEBI" id="CHEBI:60204"/>
        <dbReference type="ChEBI" id="CHEBI:60208"/>
        <dbReference type="ChEBI" id="CHEBI:456216"/>
        <dbReference type="EC" id="2.7.1.167"/>
    </reaction>
</comment>
<dbReference type="UniPathway" id="UPA00356">
    <property type="reaction ID" value="UER00437"/>
</dbReference>
<keyword evidence="21" id="KW-1185">Reference proteome</keyword>
<dbReference type="FunFam" id="3.40.50.620:FF:000028">
    <property type="entry name" value="Bifunctional protein HldE"/>
    <property type="match status" value="1"/>
</dbReference>
<evidence type="ECO:0000313" key="20">
    <source>
        <dbReference type="EMBL" id="MCS5710138.1"/>
    </source>
</evidence>
<evidence type="ECO:0000256" key="2">
    <source>
        <dbReference type="ARBA" id="ARBA00003753"/>
    </source>
</evidence>
<dbReference type="GO" id="GO:0005829">
    <property type="term" value="C:cytosol"/>
    <property type="evidence" value="ECO:0007669"/>
    <property type="project" value="TreeGrafter"/>
</dbReference>
<keyword evidence="8 16" id="KW-0418">Kinase</keyword>
<dbReference type="SUPFAM" id="SSF52374">
    <property type="entry name" value="Nucleotidylyl transferase"/>
    <property type="match status" value="1"/>
</dbReference>
<dbReference type="Pfam" id="PF00294">
    <property type="entry name" value="PfkB"/>
    <property type="match status" value="1"/>
</dbReference>
<evidence type="ECO:0000256" key="13">
    <source>
        <dbReference type="ARBA" id="ARBA00052873"/>
    </source>
</evidence>
<comment type="pathway">
    <text evidence="16">Nucleotide-sugar biosynthesis; ADP-L-glycero-beta-D-manno-heptose biosynthesis; ADP-L-glycero-beta-D-manno-heptose from D-glycero-beta-D-manno-heptose 7-phosphate: step 3/4.</text>
</comment>